<organism evidence="1 2">
    <name type="scientific">Crocosphaera chwakensis CCY0110</name>
    <dbReference type="NCBI Taxonomy" id="391612"/>
    <lineage>
        <taxon>Bacteria</taxon>
        <taxon>Bacillati</taxon>
        <taxon>Cyanobacteriota</taxon>
        <taxon>Cyanophyceae</taxon>
        <taxon>Oscillatoriophycideae</taxon>
        <taxon>Chroococcales</taxon>
        <taxon>Aphanothecaceae</taxon>
        <taxon>Crocosphaera</taxon>
        <taxon>Crocosphaera chwakensis</taxon>
    </lineage>
</organism>
<dbReference type="EMBL" id="AAXW01000002">
    <property type="protein sequence ID" value="EAZ93784.1"/>
    <property type="molecule type" value="Genomic_DNA"/>
</dbReference>
<proteinExistence type="predicted"/>
<comment type="caution">
    <text evidence="1">The sequence shown here is derived from an EMBL/GenBank/DDBJ whole genome shotgun (WGS) entry which is preliminary data.</text>
</comment>
<dbReference type="Proteomes" id="UP000003781">
    <property type="component" value="Unassembled WGS sequence"/>
</dbReference>
<name>A3IJ02_9CHRO</name>
<evidence type="ECO:0000313" key="1">
    <source>
        <dbReference type="EMBL" id="EAZ93784.1"/>
    </source>
</evidence>
<accession>A3IJ02</accession>
<evidence type="ECO:0000313" key="2">
    <source>
        <dbReference type="Proteomes" id="UP000003781"/>
    </source>
</evidence>
<protein>
    <submittedName>
        <fullName evidence="1">Uncharacterized protein</fullName>
    </submittedName>
</protein>
<gene>
    <name evidence="1" type="ORF">CY0110_18352</name>
</gene>
<sequence length="24" mass="2656">MGISSCDGFSQRGFHGFCISRLFC</sequence>
<dbReference type="AlphaFoldDB" id="A3IJ02"/>
<reference evidence="1 2" key="1">
    <citation type="submission" date="2007-03" db="EMBL/GenBank/DDBJ databases">
        <authorList>
            <person name="Stal L."/>
            <person name="Ferriera S."/>
            <person name="Johnson J."/>
            <person name="Kravitz S."/>
            <person name="Beeson K."/>
            <person name="Sutton G."/>
            <person name="Rogers Y.-H."/>
            <person name="Friedman R."/>
            <person name="Frazier M."/>
            <person name="Venter J.C."/>
        </authorList>
    </citation>
    <scope>NUCLEOTIDE SEQUENCE [LARGE SCALE GENOMIC DNA]</scope>
    <source>
        <strain evidence="1 2">CCY0110</strain>
    </source>
</reference>
<keyword evidence="2" id="KW-1185">Reference proteome</keyword>